<organism evidence="1">
    <name type="scientific">bioreactor metagenome</name>
    <dbReference type="NCBI Taxonomy" id="1076179"/>
    <lineage>
        <taxon>unclassified sequences</taxon>
        <taxon>metagenomes</taxon>
        <taxon>ecological metagenomes</taxon>
    </lineage>
</organism>
<accession>A0A645HJ37</accession>
<sequence>MVAVPPDTAAYMQHNVPDHQADRRQLVDDRFGRMIVAGIHAHAYAVFYGVGQIKLMGTHGEAFGADSEQFSLQHVDRIVPVIRDFKNLIQRIL</sequence>
<reference evidence="1" key="1">
    <citation type="submission" date="2019-08" db="EMBL/GenBank/DDBJ databases">
        <authorList>
            <person name="Kucharzyk K."/>
            <person name="Murdoch R.W."/>
            <person name="Higgins S."/>
            <person name="Loffler F."/>
        </authorList>
    </citation>
    <scope>NUCLEOTIDE SEQUENCE</scope>
</reference>
<evidence type="ECO:0000313" key="1">
    <source>
        <dbReference type="EMBL" id="MPN38209.1"/>
    </source>
</evidence>
<protein>
    <submittedName>
        <fullName evidence="1">Uncharacterized protein</fullName>
    </submittedName>
</protein>
<dbReference type="EMBL" id="VSSQ01093298">
    <property type="protein sequence ID" value="MPN38209.1"/>
    <property type="molecule type" value="Genomic_DNA"/>
</dbReference>
<name>A0A645HJ37_9ZZZZ</name>
<comment type="caution">
    <text evidence="1">The sequence shown here is derived from an EMBL/GenBank/DDBJ whole genome shotgun (WGS) entry which is preliminary data.</text>
</comment>
<dbReference type="AlphaFoldDB" id="A0A645HJ37"/>
<gene>
    <name evidence="1" type="ORF">SDC9_185733</name>
</gene>
<proteinExistence type="predicted"/>